<protein>
    <submittedName>
        <fullName evidence="2">Alpha/beta hydrolase</fullName>
    </submittedName>
</protein>
<dbReference type="PANTHER" id="PTHR43689:SF8">
    <property type="entry name" value="ALPHA_BETA-HYDROLASES SUPERFAMILY PROTEIN"/>
    <property type="match status" value="1"/>
</dbReference>
<evidence type="ECO:0000259" key="1">
    <source>
        <dbReference type="Pfam" id="PF00561"/>
    </source>
</evidence>
<keyword evidence="2" id="KW-0378">Hydrolase</keyword>
<name>A0AAX3T3W5_9ACTN</name>
<proteinExistence type="predicted"/>
<dbReference type="InterPro" id="IPR000073">
    <property type="entry name" value="AB_hydrolase_1"/>
</dbReference>
<dbReference type="GO" id="GO:0016787">
    <property type="term" value="F:hydrolase activity"/>
    <property type="evidence" value="ECO:0007669"/>
    <property type="project" value="UniProtKB-KW"/>
</dbReference>
<dbReference type="Proteomes" id="UP001213504">
    <property type="component" value="Chromosome"/>
</dbReference>
<organism evidence="2 3">
    <name type="scientific">Gordonia hongkongensis</name>
    <dbReference type="NCBI Taxonomy" id="1701090"/>
    <lineage>
        <taxon>Bacteria</taxon>
        <taxon>Bacillati</taxon>
        <taxon>Actinomycetota</taxon>
        <taxon>Actinomycetes</taxon>
        <taxon>Mycobacteriales</taxon>
        <taxon>Gordoniaceae</taxon>
        <taxon>Gordonia</taxon>
    </lineage>
</organism>
<dbReference type="Gene3D" id="3.40.50.1820">
    <property type="entry name" value="alpha/beta hydrolase"/>
    <property type="match status" value="1"/>
</dbReference>
<evidence type="ECO:0000313" key="2">
    <source>
        <dbReference type="EMBL" id="WFP23621.1"/>
    </source>
</evidence>
<sequence length="283" mass="31202">MDSQGIVLPPPVYVDVDGERVATYVLEPAGHTDIDVVMCHGTPWSAYVWAGVAQQIGLGRRVFLWDMPGYGQSMVTDAPVDLATQMSRFAVLQSQWGLTRPHVIAHDIGGAVALGAHLLHGREYASLFLWDIVTLDPWGSPFFRLVADNTEVFEQLPDPLHAALVREYIAGAARHRLTDFDLDALTRPWLGGAGKAGFYRQIAALRPEHTRPVAERLSEVRCPTRIGWGADDPWIPVEQATQLRDLLPDRRDPVILDGVGHLAPLEATAAVTRAIEDWLGVTR</sequence>
<dbReference type="AlphaFoldDB" id="A0AAX3T3W5"/>
<dbReference type="Pfam" id="PF00561">
    <property type="entry name" value="Abhydrolase_1"/>
    <property type="match status" value="1"/>
</dbReference>
<dbReference type="PANTHER" id="PTHR43689">
    <property type="entry name" value="HYDROLASE"/>
    <property type="match status" value="1"/>
</dbReference>
<gene>
    <name evidence="2" type="ORF">P9A14_15840</name>
</gene>
<reference evidence="2" key="1">
    <citation type="submission" date="2023-04" db="EMBL/GenBank/DDBJ databases">
        <title>Complete genome sequence of a phthalic acid esters degrading bacterial strain.</title>
        <authorList>
            <person name="Weng L."/>
            <person name="Jia Y."/>
            <person name="Ren L."/>
        </authorList>
    </citation>
    <scope>NUCLEOTIDE SEQUENCE</scope>
    <source>
        <strain evidence="2">RL-LY01</strain>
    </source>
</reference>
<dbReference type="SUPFAM" id="SSF53474">
    <property type="entry name" value="alpha/beta-Hydrolases"/>
    <property type="match status" value="1"/>
</dbReference>
<accession>A0AAX3T3W5</accession>
<feature type="domain" description="AB hydrolase-1" evidence="1">
    <location>
        <begin position="36"/>
        <end position="267"/>
    </location>
</feature>
<dbReference type="RefSeq" id="WP_205333481.1">
    <property type="nucleotide sequence ID" value="NZ_CP121270.1"/>
</dbReference>
<dbReference type="PRINTS" id="PR00111">
    <property type="entry name" value="ABHYDROLASE"/>
</dbReference>
<dbReference type="InterPro" id="IPR029058">
    <property type="entry name" value="AB_hydrolase_fold"/>
</dbReference>
<dbReference type="EMBL" id="CP121270">
    <property type="protein sequence ID" value="WFP23621.1"/>
    <property type="molecule type" value="Genomic_DNA"/>
</dbReference>
<evidence type="ECO:0000313" key="3">
    <source>
        <dbReference type="Proteomes" id="UP001213504"/>
    </source>
</evidence>